<proteinExistence type="predicted"/>
<name>A0A2C9W149_MANES</name>
<protein>
    <submittedName>
        <fullName evidence="1">Uncharacterized protein</fullName>
    </submittedName>
</protein>
<gene>
    <name evidence="1" type="ORF">MANES_04G096200</name>
</gene>
<dbReference type="AlphaFoldDB" id="A0A2C9W149"/>
<dbReference type="EMBL" id="CM004390">
    <property type="protein sequence ID" value="OAY52600.1"/>
    <property type="molecule type" value="Genomic_DNA"/>
</dbReference>
<accession>A0A2C9W149</accession>
<sequence>MVSTGEGQGFSLSFVFPLCQCHPSCLMLQGHLDAVRFEHLMYVGNVLSVLVHVGIEACLRSFTHVSACVLFPRCCFSCISAVRWKR</sequence>
<evidence type="ECO:0000313" key="1">
    <source>
        <dbReference type="EMBL" id="OAY52600.1"/>
    </source>
</evidence>
<organism evidence="1">
    <name type="scientific">Manihot esculenta</name>
    <name type="common">Cassava</name>
    <name type="synonym">Jatropha manihot</name>
    <dbReference type="NCBI Taxonomy" id="3983"/>
    <lineage>
        <taxon>Eukaryota</taxon>
        <taxon>Viridiplantae</taxon>
        <taxon>Streptophyta</taxon>
        <taxon>Embryophyta</taxon>
        <taxon>Tracheophyta</taxon>
        <taxon>Spermatophyta</taxon>
        <taxon>Magnoliopsida</taxon>
        <taxon>eudicotyledons</taxon>
        <taxon>Gunneridae</taxon>
        <taxon>Pentapetalae</taxon>
        <taxon>rosids</taxon>
        <taxon>fabids</taxon>
        <taxon>Malpighiales</taxon>
        <taxon>Euphorbiaceae</taxon>
        <taxon>Crotonoideae</taxon>
        <taxon>Manihoteae</taxon>
        <taxon>Manihot</taxon>
    </lineage>
</organism>
<reference evidence="1" key="1">
    <citation type="submission" date="2016-02" db="EMBL/GenBank/DDBJ databases">
        <title>WGS assembly of Manihot esculenta.</title>
        <authorList>
            <person name="Bredeson J.V."/>
            <person name="Prochnik S.E."/>
            <person name="Lyons J.B."/>
            <person name="Schmutz J."/>
            <person name="Grimwood J."/>
            <person name="Vrebalov J."/>
            <person name="Bart R.S."/>
            <person name="Amuge T."/>
            <person name="Ferguson M.E."/>
            <person name="Green R."/>
            <person name="Putnam N."/>
            <person name="Stites J."/>
            <person name="Rounsley S."/>
            <person name="Rokhsar D.S."/>
        </authorList>
    </citation>
    <scope>NUCLEOTIDE SEQUENCE [LARGE SCALE GENOMIC DNA]</scope>
    <source>
        <tissue evidence="1">Leaf</tissue>
    </source>
</reference>